<proteinExistence type="predicted"/>
<sequence>MANKQDILTSIKNLDLFLKVLALKGAKARINKNGNPFVYVGGFNMVFQLTHKSKKWAFRVWHVPMGENKERYLNISKYLTSKKLPYFAEFIYDEKGLLVNGELVDTIRMEWLDGMLFKEYIEKHLTNSSILVSLADNFLKMCQDLRDNQISHGDLQEGNILVTENGNIKLVDYDSICIPEIEGQKEFVTGLKGYQHPSRFKGGKTSLKADYFSELIIYLSILAIAEKQELWEKYQVKDTQYLLFSETDFEDLENSKIYKDLSGLSLKIDKLLAILIEYLKTVNYTELKPFLLYLAPPVITKFTSDKEVLMQGSEMSLAWEVENALKVSINNGINEVEHIGTEILKPQDNFEYVLTAIGFNETVVKKLEIKVFPTPIIKSIQVPIPLFEKTTNLEVNLPEFPHIELGINNLSNNLNVNFNNNINSSFEEIKFNSLDKNFSSLNAKKGGLKNVFQAINNSKIISRIFKNQPNEKN</sequence>
<dbReference type="GO" id="GO:0004672">
    <property type="term" value="F:protein kinase activity"/>
    <property type="evidence" value="ECO:0007669"/>
    <property type="project" value="InterPro"/>
</dbReference>
<feature type="domain" description="Protein kinase" evidence="1">
    <location>
        <begin position="32"/>
        <end position="291"/>
    </location>
</feature>
<evidence type="ECO:0000313" key="3">
    <source>
        <dbReference type="Proteomes" id="UP000247345"/>
    </source>
</evidence>
<comment type="caution">
    <text evidence="2">The sequence shown here is derived from an EMBL/GenBank/DDBJ whole genome shotgun (WGS) entry which is preliminary data.</text>
</comment>
<accession>A0A2P6C9Q0</accession>
<gene>
    <name evidence="2" type="ORF">BTO14_16800</name>
</gene>
<dbReference type="EMBL" id="MSCK01000002">
    <property type="protein sequence ID" value="PQJ69650.1"/>
    <property type="molecule type" value="Genomic_DNA"/>
</dbReference>
<dbReference type="Gene3D" id="1.10.510.10">
    <property type="entry name" value="Transferase(Phosphotransferase) domain 1"/>
    <property type="match status" value="1"/>
</dbReference>
<keyword evidence="3" id="KW-1185">Reference proteome</keyword>
<dbReference type="RefSeq" id="WP_105050560.1">
    <property type="nucleotide sequence ID" value="NZ_CP150661.1"/>
</dbReference>
<dbReference type="AlphaFoldDB" id="A0A2P6C9Q0"/>
<reference evidence="2 3" key="1">
    <citation type="submission" date="2016-12" db="EMBL/GenBank/DDBJ databases">
        <title>Trade-off between light-utilization and light-protection in marine flavobacteria.</title>
        <authorList>
            <person name="Kumagai Y."/>
            <person name="Yoshizawa S."/>
            <person name="Kogure K."/>
            <person name="Iwasaki W."/>
        </authorList>
    </citation>
    <scope>NUCLEOTIDE SEQUENCE [LARGE SCALE GENOMIC DNA]</scope>
    <source>
        <strain evidence="2 3">KCTC 12100</strain>
    </source>
</reference>
<organism evidence="2 3">
    <name type="scientific">Polaribacter butkevichii</name>
    <dbReference type="NCBI Taxonomy" id="218490"/>
    <lineage>
        <taxon>Bacteria</taxon>
        <taxon>Pseudomonadati</taxon>
        <taxon>Bacteroidota</taxon>
        <taxon>Flavobacteriia</taxon>
        <taxon>Flavobacteriales</taxon>
        <taxon>Flavobacteriaceae</taxon>
    </lineage>
</organism>
<dbReference type="PROSITE" id="PS50011">
    <property type="entry name" value="PROTEIN_KINASE_DOM"/>
    <property type="match status" value="1"/>
</dbReference>
<dbReference type="Pfam" id="PF00069">
    <property type="entry name" value="Pkinase"/>
    <property type="match status" value="1"/>
</dbReference>
<name>A0A2P6C9Q0_9FLAO</name>
<dbReference type="SUPFAM" id="SSF56112">
    <property type="entry name" value="Protein kinase-like (PK-like)"/>
    <property type="match status" value="1"/>
</dbReference>
<evidence type="ECO:0000259" key="1">
    <source>
        <dbReference type="PROSITE" id="PS50011"/>
    </source>
</evidence>
<dbReference type="GO" id="GO:0005524">
    <property type="term" value="F:ATP binding"/>
    <property type="evidence" value="ECO:0007669"/>
    <property type="project" value="InterPro"/>
</dbReference>
<evidence type="ECO:0000313" key="2">
    <source>
        <dbReference type="EMBL" id="PQJ69650.1"/>
    </source>
</evidence>
<dbReference type="InterPro" id="IPR011009">
    <property type="entry name" value="Kinase-like_dom_sf"/>
</dbReference>
<protein>
    <recommendedName>
        <fullName evidence="1">Protein kinase domain-containing protein</fullName>
    </recommendedName>
</protein>
<dbReference type="Proteomes" id="UP000247345">
    <property type="component" value="Unassembled WGS sequence"/>
</dbReference>
<dbReference type="InterPro" id="IPR000719">
    <property type="entry name" value="Prot_kinase_dom"/>
</dbReference>
<dbReference type="OrthoDB" id="2485468at2"/>